<dbReference type="NCBIfam" id="NF005496">
    <property type="entry name" value="PRK07110.1"/>
    <property type="match status" value="1"/>
</dbReference>
<dbReference type="Pfam" id="PF00378">
    <property type="entry name" value="ECH_1"/>
    <property type="match status" value="1"/>
</dbReference>
<dbReference type="PANTHER" id="PTHR43802:SF1">
    <property type="entry name" value="IP11341P-RELATED"/>
    <property type="match status" value="1"/>
</dbReference>
<dbReference type="SUPFAM" id="SSF52096">
    <property type="entry name" value="ClpP/crotonase"/>
    <property type="match status" value="1"/>
</dbReference>
<dbReference type="InterPro" id="IPR018376">
    <property type="entry name" value="Enoyl-CoA_hyd/isom_CS"/>
</dbReference>
<dbReference type="CDD" id="cd06558">
    <property type="entry name" value="crotonase-like"/>
    <property type="match status" value="1"/>
</dbReference>
<dbReference type="PROSITE" id="PS00166">
    <property type="entry name" value="ENOYL_COA_HYDRATASE"/>
    <property type="match status" value="1"/>
</dbReference>
<dbReference type="Proteomes" id="UP001235849">
    <property type="component" value="Unassembled WGS sequence"/>
</dbReference>
<protein>
    <submittedName>
        <fullName evidence="3">Polyketide synthase</fullName>
    </submittedName>
</protein>
<reference evidence="3 4" key="1">
    <citation type="submission" date="2023-01" db="EMBL/GenBank/DDBJ databases">
        <title>Novel diversity within Roseofilum (Cyanobacteria; Desertifilaceae) from marine benthic mats with descriptions of four novel species.</title>
        <authorList>
            <person name="Wang Y."/>
            <person name="Berthold D.E."/>
            <person name="Hu J."/>
            <person name="Lefler F.W."/>
            <person name="Laughinghouse H.D. IV."/>
        </authorList>
    </citation>
    <scope>NUCLEOTIDE SEQUENCE [LARGE SCALE GENOMIC DNA]</scope>
    <source>
        <strain evidence="3 4">BLCC-M114</strain>
    </source>
</reference>
<dbReference type="Gene3D" id="6.20.390.20">
    <property type="match status" value="1"/>
</dbReference>
<evidence type="ECO:0000313" key="4">
    <source>
        <dbReference type="Proteomes" id="UP001235849"/>
    </source>
</evidence>
<comment type="similarity">
    <text evidence="1 2">Belongs to the enoyl-CoA hydratase/isomerase family.</text>
</comment>
<feature type="non-terminal residue" evidence="3">
    <location>
        <position position="336"/>
    </location>
</feature>
<dbReference type="EMBL" id="JAQOSO010000084">
    <property type="protein sequence ID" value="MDJ1175526.1"/>
    <property type="molecule type" value="Genomic_DNA"/>
</dbReference>
<evidence type="ECO:0000256" key="2">
    <source>
        <dbReference type="RuleBase" id="RU003707"/>
    </source>
</evidence>
<dbReference type="InterPro" id="IPR001753">
    <property type="entry name" value="Enoyl-CoA_hydra/iso"/>
</dbReference>
<organism evidence="3 4">
    <name type="scientific">Roseofilum capinflatum BLCC-M114</name>
    <dbReference type="NCBI Taxonomy" id="3022440"/>
    <lineage>
        <taxon>Bacteria</taxon>
        <taxon>Bacillati</taxon>
        <taxon>Cyanobacteriota</taxon>
        <taxon>Cyanophyceae</taxon>
        <taxon>Desertifilales</taxon>
        <taxon>Desertifilaceae</taxon>
        <taxon>Roseofilum</taxon>
        <taxon>Roseofilum capinflatum</taxon>
    </lineage>
</organism>
<accession>A0ABT7B8M6</accession>
<dbReference type="PANTHER" id="PTHR43802">
    <property type="entry name" value="ENOYL-COA HYDRATASE"/>
    <property type="match status" value="1"/>
</dbReference>
<dbReference type="Gene3D" id="3.90.226.10">
    <property type="entry name" value="2-enoyl-CoA Hydratase, Chain A, domain 1"/>
    <property type="match status" value="1"/>
</dbReference>
<evidence type="ECO:0000256" key="1">
    <source>
        <dbReference type="ARBA" id="ARBA00005254"/>
    </source>
</evidence>
<gene>
    <name evidence="3" type="ORF">PMG25_15655</name>
</gene>
<proteinExistence type="inferred from homology"/>
<keyword evidence="4" id="KW-1185">Reference proteome</keyword>
<evidence type="ECO:0000313" key="3">
    <source>
        <dbReference type="EMBL" id="MDJ1175526.1"/>
    </source>
</evidence>
<sequence length="336" mass="37016">MANLNSGVVQLSELGNGVVQITMRDQEYRNTFSHGLINGLYECFGAIAQNETYKVVILTGYDNYFCSGGTKEELIRIHRREIKFDDLDFFRIALDCKLPVISAMQGHGIGGGFVLGLYADLVVLSEESIYTTNFMKYGFTPGMGCTLIVPHKLGGGLGAELMYTAENYRGKQLAERGIGFPVLPRKKVLNYAQKMAQAIAEKPRLSLITLKEHLTAELRGKLPPLIAQEVAMHEITFHQPEVAELINIRFGEGNQSSAASLVQEKTSDEEDILTQLQSGELSLDAAESFPLGETQNEEDILTQLQSGEISLDAAESFLLGETQNEEDILTQLQSGE</sequence>
<name>A0ABT7B8M6_9CYAN</name>
<dbReference type="InterPro" id="IPR029045">
    <property type="entry name" value="ClpP/crotonase-like_dom_sf"/>
</dbReference>
<comment type="caution">
    <text evidence="3">The sequence shown here is derived from an EMBL/GenBank/DDBJ whole genome shotgun (WGS) entry which is preliminary data.</text>
</comment>